<reference evidence="2 3" key="1">
    <citation type="journal article" date="2011" name="Science">
        <title>The ecoresponsive genome of Daphnia pulex.</title>
        <authorList>
            <person name="Colbourne J.K."/>
            <person name="Pfrender M.E."/>
            <person name="Gilbert D."/>
            <person name="Thomas W.K."/>
            <person name="Tucker A."/>
            <person name="Oakley T.H."/>
            <person name="Tokishita S."/>
            <person name="Aerts A."/>
            <person name="Arnold G.J."/>
            <person name="Basu M.K."/>
            <person name="Bauer D.J."/>
            <person name="Caceres C.E."/>
            <person name="Carmel L."/>
            <person name="Casola C."/>
            <person name="Choi J.H."/>
            <person name="Detter J.C."/>
            <person name="Dong Q."/>
            <person name="Dusheyko S."/>
            <person name="Eads B.D."/>
            <person name="Frohlich T."/>
            <person name="Geiler-Samerotte K.A."/>
            <person name="Gerlach D."/>
            <person name="Hatcher P."/>
            <person name="Jogdeo S."/>
            <person name="Krijgsveld J."/>
            <person name="Kriventseva E.V."/>
            <person name="Kultz D."/>
            <person name="Laforsch C."/>
            <person name="Lindquist E."/>
            <person name="Lopez J."/>
            <person name="Manak J.R."/>
            <person name="Muller J."/>
            <person name="Pangilinan J."/>
            <person name="Patwardhan R.P."/>
            <person name="Pitluck S."/>
            <person name="Pritham E.J."/>
            <person name="Rechtsteiner A."/>
            <person name="Rho M."/>
            <person name="Rogozin I.B."/>
            <person name="Sakarya O."/>
            <person name="Salamov A."/>
            <person name="Schaack S."/>
            <person name="Shapiro H."/>
            <person name="Shiga Y."/>
            <person name="Skalitzky C."/>
            <person name="Smith Z."/>
            <person name="Souvorov A."/>
            <person name="Sung W."/>
            <person name="Tang Z."/>
            <person name="Tsuchiya D."/>
            <person name="Tu H."/>
            <person name="Vos H."/>
            <person name="Wang M."/>
            <person name="Wolf Y.I."/>
            <person name="Yamagata H."/>
            <person name="Yamada T."/>
            <person name="Ye Y."/>
            <person name="Shaw J.R."/>
            <person name="Andrews J."/>
            <person name="Crease T.J."/>
            <person name="Tang H."/>
            <person name="Lucas S.M."/>
            <person name="Robertson H.M."/>
            <person name="Bork P."/>
            <person name="Koonin E.V."/>
            <person name="Zdobnov E.M."/>
            <person name="Grigoriev I.V."/>
            <person name="Lynch M."/>
            <person name="Boore J.L."/>
        </authorList>
    </citation>
    <scope>NUCLEOTIDE SEQUENCE [LARGE SCALE GENOMIC DNA]</scope>
</reference>
<gene>
    <name evidence="2" type="ORF">DAPPUDRAFT_252952</name>
</gene>
<evidence type="ECO:0000256" key="1">
    <source>
        <dbReference type="SAM" id="SignalP"/>
    </source>
</evidence>
<evidence type="ECO:0000313" key="3">
    <source>
        <dbReference type="Proteomes" id="UP000000305"/>
    </source>
</evidence>
<dbReference type="OrthoDB" id="6367291at2759"/>
<organism evidence="2 3">
    <name type="scientific">Daphnia pulex</name>
    <name type="common">Water flea</name>
    <dbReference type="NCBI Taxonomy" id="6669"/>
    <lineage>
        <taxon>Eukaryota</taxon>
        <taxon>Metazoa</taxon>
        <taxon>Ecdysozoa</taxon>
        <taxon>Arthropoda</taxon>
        <taxon>Crustacea</taxon>
        <taxon>Branchiopoda</taxon>
        <taxon>Diplostraca</taxon>
        <taxon>Cladocera</taxon>
        <taxon>Anomopoda</taxon>
        <taxon>Daphniidae</taxon>
        <taxon>Daphnia</taxon>
    </lineage>
</organism>
<feature type="signal peptide" evidence="1">
    <location>
        <begin position="1"/>
        <end position="22"/>
    </location>
</feature>
<keyword evidence="3" id="KW-1185">Reference proteome</keyword>
<sequence>MKNVIVSVLFVLMAVQIQLANAYAVYPALIPKVLSEPCCHGTIDYAPSPANYPDVAVAGPWTYLSISPVGQVVEQVPYILTNVPGFLSHQDAVASDLVVRTKRKNVLHYRNGEFRPILCSPRLCLIGRPMGESEE</sequence>
<name>E9H3V6_DAPPU</name>
<dbReference type="InParanoid" id="E9H3V6"/>
<accession>E9H3V6</accession>
<dbReference type="HOGENOM" id="CLU_1887846_0_0_1"/>
<dbReference type="Proteomes" id="UP000000305">
    <property type="component" value="Unassembled WGS sequence"/>
</dbReference>
<feature type="chain" id="PRO_5003241488" evidence="1">
    <location>
        <begin position="23"/>
        <end position="135"/>
    </location>
</feature>
<keyword evidence="1" id="KW-0732">Signal</keyword>
<dbReference type="KEGG" id="dpx:DAPPUDRAFT_252952"/>
<dbReference type="AlphaFoldDB" id="E9H3V6"/>
<proteinExistence type="predicted"/>
<dbReference type="EMBL" id="GL732589">
    <property type="protein sequence ID" value="EFX73647.1"/>
    <property type="molecule type" value="Genomic_DNA"/>
</dbReference>
<evidence type="ECO:0000313" key="2">
    <source>
        <dbReference type="EMBL" id="EFX73647.1"/>
    </source>
</evidence>
<protein>
    <submittedName>
        <fullName evidence="2">Uncharacterized protein</fullName>
    </submittedName>
</protein>